<organism evidence="1 2">
    <name type="scientific">Achromobacter pulmonis</name>
    <dbReference type="NCBI Taxonomy" id="1389932"/>
    <lineage>
        <taxon>Bacteria</taxon>
        <taxon>Pseudomonadati</taxon>
        <taxon>Pseudomonadota</taxon>
        <taxon>Betaproteobacteria</taxon>
        <taxon>Burkholderiales</taxon>
        <taxon>Alcaligenaceae</taxon>
        <taxon>Achromobacter</taxon>
    </lineage>
</organism>
<dbReference type="EMBL" id="POQS01000002">
    <property type="protein sequence ID" value="PND34559.1"/>
    <property type="molecule type" value="Genomic_DNA"/>
</dbReference>
<evidence type="ECO:0000313" key="2">
    <source>
        <dbReference type="Proteomes" id="UP000235994"/>
    </source>
</evidence>
<comment type="caution">
    <text evidence="1">The sequence shown here is derived from an EMBL/GenBank/DDBJ whole genome shotgun (WGS) entry which is preliminary data.</text>
</comment>
<dbReference type="RefSeq" id="WP_102772623.1">
    <property type="nucleotide sequence ID" value="NZ_POQS01000002.1"/>
</dbReference>
<dbReference type="AlphaFoldDB" id="A0A2N8KM87"/>
<protein>
    <submittedName>
        <fullName evidence="1">Uncharacterized protein</fullName>
    </submittedName>
</protein>
<evidence type="ECO:0000313" key="1">
    <source>
        <dbReference type="EMBL" id="PND34559.1"/>
    </source>
</evidence>
<reference evidence="1 2" key="1">
    <citation type="submission" date="2018-01" db="EMBL/GenBank/DDBJ databases">
        <title>The draft genome of an aniline degradation strain ANB-1.</title>
        <authorList>
            <person name="Zhang L."/>
            <person name="Jiang J."/>
        </authorList>
    </citation>
    <scope>NUCLEOTIDE SEQUENCE [LARGE SCALE GENOMIC DNA]</scope>
    <source>
        <strain evidence="1 2">ANB-1</strain>
    </source>
</reference>
<sequence>MDIYHGDEQYEVLTATVQDVCQTLGNPASWDADGHDALYWVKRLDDADFFANLSHADYMSILYAVMNSNSQWCLALQRDIKHAIATELEG</sequence>
<dbReference type="Proteomes" id="UP000235994">
    <property type="component" value="Unassembled WGS sequence"/>
</dbReference>
<name>A0A2N8KM87_9BURK</name>
<gene>
    <name evidence="1" type="ORF">C1I89_10285</name>
</gene>
<proteinExistence type="predicted"/>
<accession>A0A2N8KM87</accession>
<keyword evidence="2" id="KW-1185">Reference proteome</keyword>